<sequence>MKPCDQAMETEQVEYLPIKAKEVAIGHEARVGGVAVDSDATEASMGRNDGQDLTAKNGGPI</sequence>
<gene>
    <name evidence="2" type="ORF">EJB05_38534</name>
</gene>
<dbReference type="Proteomes" id="UP000324897">
    <property type="component" value="Unassembled WGS sequence"/>
</dbReference>
<accession>A0A5J9TUI0</accession>
<name>A0A5J9TUI0_9POAL</name>
<dbReference type="Gramene" id="TVU15034">
    <property type="protein sequence ID" value="TVU15034"/>
    <property type="gene ID" value="EJB05_38534"/>
</dbReference>
<dbReference type="EMBL" id="RWGY01000031">
    <property type="protein sequence ID" value="TVU15034.1"/>
    <property type="molecule type" value="Genomic_DNA"/>
</dbReference>
<keyword evidence="3" id="KW-1185">Reference proteome</keyword>
<reference evidence="2 3" key="1">
    <citation type="journal article" date="2019" name="Sci. Rep.">
        <title>A high-quality genome of Eragrostis curvula grass provides insights into Poaceae evolution and supports new strategies to enhance forage quality.</title>
        <authorList>
            <person name="Carballo J."/>
            <person name="Santos B.A.C.M."/>
            <person name="Zappacosta D."/>
            <person name="Garbus I."/>
            <person name="Selva J.P."/>
            <person name="Gallo C.A."/>
            <person name="Diaz A."/>
            <person name="Albertini E."/>
            <person name="Caccamo M."/>
            <person name="Echenique V."/>
        </authorList>
    </citation>
    <scope>NUCLEOTIDE SEQUENCE [LARGE SCALE GENOMIC DNA]</scope>
    <source>
        <strain evidence="3">cv. Victoria</strain>
        <tissue evidence="2">Leaf</tissue>
    </source>
</reference>
<dbReference type="AlphaFoldDB" id="A0A5J9TUI0"/>
<proteinExistence type="predicted"/>
<comment type="caution">
    <text evidence="2">The sequence shown here is derived from an EMBL/GenBank/DDBJ whole genome shotgun (WGS) entry which is preliminary data.</text>
</comment>
<feature type="region of interest" description="Disordered" evidence="1">
    <location>
        <begin position="39"/>
        <end position="61"/>
    </location>
</feature>
<evidence type="ECO:0000313" key="3">
    <source>
        <dbReference type="Proteomes" id="UP000324897"/>
    </source>
</evidence>
<organism evidence="2 3">
    <name type="scientific">Eragrostis curvula</name>
    <name type="common">weeping love grass</name>
    <dbReference type="NCBI Taxonomy" id="38414"/>
    <lineage>
        <taxon>Eukaryota</taxon>
        <taxon>Viridiplantae</taxon>
        <taxon>Streptophyta</taxon>
        <taxon>Embryophyta</taxon>
        <taxon>Tracheophyta</taxon>
        <taxon>Spermatophyta</taxon>
        <taxon>Magnoliopsida</taxon>
        <taxon>Liliopsida</taxon>
        <taxon>Poales</taxon>
        <taxon>Poaceae</taxon>
        <taxon>PACMAD clade</taxon>
        <taxon>Chloridoideae</taxon>
        <taxon>Eragrostideae</taxon>
        <taxon>Eragrostidinae</taxon>
        <taxon>Eragrostis</taxon>
    </lineage>
</organism>
<evidence type="ECO:0000256" key="1">
    <source>
        <dbReference type="SAM" id="MobiDB-lite"/>
    </source>
</evidence>
<protein>
    <submittedName>
        <fullName evidence="2">Uncharacterized protein</fullName>
    </submittedName>
</protein>
<evidence type="ECO:0000313" key="2">
    <source>
        <dbReference type="EMBL" id="TVU15034.1"/>
    </source>
</evidence>
<feature type="non-terminal residue" evidence="2">
    <location>
        <position position="1"/>
    </location>
</feature>